<name>A0A4P7NI87_PYROR</name>
<evidence type="ECO:0000313" key="3">
    <source>
        <dbReference type="EMBL" id="QBZ61719.1"/>
    </source>
</evidence>
<dbReference type="EMBL" id="CP034207">
    <property type="protein sequence ID" value="QBZ61719.1"/>
    <property type="molecule type" value="Genomic_DNA"/>
</dbReference>
<protein>
    <submittedName>
        <fullName evidence="3">Uncharacterized protein</fullName>
    </submittedName>
</protein>
<sequence length="168" mass="18892">MQILKITWAMVLLAVGAAALPTPVNVAADQAPENGQLPARSGPSSPVAKSTEGASSEPGSDVPRYPLKKKPEVKYNIEAMVKAAWPPPPVQCMNCQKEWKTWKSWNTRKIRKGRKDRKMDQNPKTFDRWEDFETHHYYKHPGTPQDVKFLPIPITKPLYTVVSPGESE</sequence>
<gene>
    <name evidence="3" type="ORF">PoMZ_08675</name>
</gene>
<dbReference type="AlphaFoldDB" id="A0A4P7NI87"/>
<proteinExistence type="predicted"/>
<reference evidence="3 4" key="1">
    <citation type="journal article" date="2019" name="Mol. Biol. Evol.">
        <title>Blast fungal genomes show frequent chromosomal changes, gene gains and losses, and effector gene turnover.</title>
        <authorList>
            <person name="Gomez Luciano L.B."/>
            <person name="Jason Tsai I."/>
            <person name="Chuma I."/>
            <person name="Tosa Y."/>
            <person name="Chen Y.H."/>
            <person name="Li J.Y."/>
            <person name="Li M.Y."/>
            <person name="Jade Lu M.Y."/>
            <person name="Nakayashiki H."/>
            <person name="Li W.H."/>
        </authorList>
    </citation>
    <scope>NUCLEOTIDE SEQUENCE [LARGE SCALE GENOMIC DNA]</scope>
    <source>
        <strain evidence="3">MZ5-1-6</strain>
    </source>
</reference>
<evidence type="ECO:0000256" key="1">
    <source>
        <dbReference type="SAM" id="MobiDB-lite"/>
    </source>
</evidence>
<feature type="compositionally biased region" description="Polar residues" evidence="1">
    <location>
        <begin position="42"/>
        <end position="58"/>
    </location>
</feature>
<feature type="region of interest" description="Disordered" evidence="1">
    <location>
        <begin position="32"/>
        <end position="67"/>
    </location>
</feature>
<feature type="chain" id="PRO_5020320897" evidence="2">
    <location>
        <begin position="20"/>
        <end position="168"/>
    </location>
</feature>
<keyword evidence="2" id="KW-0732">Signal</keyword>
<accession>A0A4P7NI87</accession>
<evidence type="ECO:0000256" key="2">
    <source>
        <dbReference type="SAM" id="SignalP"/>
    </source>
</evidence>
<dbReference type="Proteomes" id="UP000294847">
    <property type="component" value="Chromosome 4"/>
</dbReference>
<feature type="signal peptide" evidence="2">
    <location>
        <begin position="1"/>
        <end position="19"/>
    </location>
</feature>
<evidence type="ECO:0000313" key="4">
    <source>
        <dbReference type="Proteomes" id="UP000294847"/>
    </source>
</evidence>
<organism evidence="3 4">
    <name type="scientific">Pyricularia oryzae</name>
    <name type="common">Rice blast fungus</name>
    <name type="synonym">Magnaporthe oryzae</name>
    <dbReference type="NCBI Taxonomy" id="318829"/>
    <lineage>
        <taxon>Eukaryota</taxon>
        <taxon>Fungi</taxon>
        <taxon>Dikarya</taxon>
        <taxon>Ascomycota</taxon>
        <taxon>Pezizomycotina</taxon>
        <taxon>Sordariomycetes</taxon>
        <taxon>Sordariomycetidae</taxon>
        <taxon>Magnaporthales</taxon>
        <taxon>Pyriculariaceae</taxon>
        <taxon>Pyricularia</taxon>
    </lineage>
</organism>